<protein>
    <submittedName>
        <fullName evidence="1">Uncharacterized protein</fullName>
    </submittedName>
</protein>
<dbReference type="EMBL" id="JAESIY010000009">
    <property type="protein sequence ID" value="MBL3657923.1"/>
    <property type="molecule type" value="Genomic_DNA"/>
</dbReference>
<dbReference type="RefSeq" id="WP_202245705.1">
    <property type="nucleotide sequence ID" value="NZ_JAESIY010000009.1"/>
</dbReference>
<evidence type="ECO:0000313" key="2">
    <source>
        <dbReference type="Proteomes" id="UP000659388"/>
    </source>
</evidence>
<name>A0A937K018_9BACT</name>
<reference evidence="1" key="1">
    <citation type="submission" date="2021-01" db="EMBL/GenBank/DDBJ databases">
        <title>Fulvivirga kasyanovii gen. nov., sp nov., a novel member of the phylum Bacteroidetes isolated from seawater in a mussel farm.</title>
        <authorList>
            <person name="Zhao L.-H."/>
            <person name="Wang Z.-J."/>
        </authorList>
    </citation>
    <scope>NUCLEOTIDE SEQUENCE</scope>
    <source>
        <strain evidence="1">2943</strain>
    </source>
</reference>
<evidence type="ECO:0000313" key="1">
    <source>
        <dbReference type="EMBL" id="MBL3657923.1"/>
    </source>
</evidence>
<gene>
    <name evidence="1" type="ORF">JL102_17360</name>
</gene>
<comment type="caution">
    <text evidence="1">The sequence shown here is derived from an EMBL/GenBank/DDBJ whole genome shotgun (WGS) entry which is preliminary data.</text>
</comment>
<dbReference type="Proteomes" id="UP000659388">
    <property type="component" value="Unassembled WGS sequence"/>
</dbReference>
<organism evidence="1 2">
    <name type="scientific">Fulvivirga sediminis</name>
    <dbReference type="NCBI Taxonomy" id="2803949"/>
    <lineage>
        <taxon>Bacteria</taxon>
        <taxon>Pseudomonadati</taxon>
        <taxon>Bacteroidota</taxon>
        <taxon>Cytophagia</taxon>
        <taxon>Cytophagales</taxon>
        <taxon>Fulvivirgaceae</taxon>
        <taxon>Fulvivirga</taxon>
    </lineage>
</organism>
<keyword evidence="2" id="KW-1185">Reference proteome</keyword>
<dbReference type="AlphaFoldDB" id="A0A937K018"/>
<sequence length="133" mass="15012">MGLKEKKAIQGIKDQYFNDYQKELNEVVGKELPIDIQWDTFNTDLNAIKFIPSVCLQRTVDAFKEICSDAIGKEAVQESIQTIVVHNIEPENAEANKSLVFDGGVFTIRASYGGHHSGFFTDLQIREYLENAL</sequence>
<accession>A0A937K018</accession>
<proteinExistence type="predicted"/>